<gene>
    <name evidence="3" type="ORF">Mgra_00006254</name>
</gene>
<proteinExistence type="predicted"/>
<dbReference type="EMBL" id="JABEBT010000060">
    <property type="protein sequence ID" value="KAF7634289.1"/>
    <property type="molecule type" value="Genomic_DNA"/>
</dbReference>
<feature type="transmembrane region" description="Helical" evidence="2">
    <location>
        <begin position="20"/>
        <end position="46"/>
    </location>
</feature>
<organism evidence="3 4">
    <name type="scientific">Meloidogyne graminicola</name>
    <dbReference type="NCBI Taxonomy" id="189291"/>
    <lineage>
        <taxon>Eukaryota</taxon>
        <taxon>Metazoa</taxon>
        <taxon>Ecdysozoa</taxon>
        <taxon>Nematoda</taxon>
        <taxon>Chromadorea</taxon>
        <taxon>Rhabditida</taxon>
        <taxon>Tylenchina</taxon>
        <taxon>Tylenchomorpha</taxon>
        <taxon>Tylenchoidea</taxon>
        <taxon>Meloidogynidae</taxon>
        <taxon>Meloidogyninae</taxon>
        <taxon>Meloidogyne</taxon>
    </lineage>
</organism>
<dbReference type="Proteomes" id="UP000605970">
    <property type="component" value="Unassembled WGS sequence"/>
</dbReference>
<accession>A0A8S9ZLJ3</accession>
<keyword evidence="4" id="KW-1185">Reference proteome</keyword>
<keyword evidence="2" id="KW-0472">Membrane</keyword>
<name>A0A8S9ZLJ3_9BILA</name>
<evidence type="ECO:0000256" key="1">
    <source>
        <dbReference type="SAM" id="MobiDB-lite"/>
    </source>
</evidence>
<dbReference type="AlphaFoldDB" id="A0A8S9ZLJ3"/>
<feature type="region of interest" description="Disordered" evidence="1">
    <location>
        <begin position="69"/>
        <end position="92"/>
    </location>
</feature>
<protein>
    <submittedName>
        <fullName evidence="3">Uncharacterized protein</fullName>
    </submittedName>
</protein>
<evidence type="ECO:0000313" key="4">
    <source>
        <dbReference type="Proteomes" id="UP000605970"/>
    </source>
</evidence>
<comment type="caution">
    <text evidence="3">The sequence shown here is derived from an EMBL/GenBank/DDBJ whole genome shotgun (WGS) entry which is preliminary data.</text>
</comment>
<feature type="compositionally biased region" description="Low complexity" evidence="1">
    <location>
        <begin position="72"/>
        <end position="92"/>
    </location>
</feature>
<reference evidence="3" key="1">
    <citation type="journal article" date="2020" name="Ecol. Evol.">
        <title>Genome structure and content of the rice root-knot nematode (Meloidogyne graminicola).</title>
        <authorList>
            <person name="Phan N.T."/>
            <person name="Danchin E.G.J."/>
            <person name="Klopp C."/>
            <person name="Perfus-Barbeoch L."/>
            <person name="Kozlowski D.K."/>
            <person name="Koutsovoulos G.D."/>
            <person name="Lopez-Roques C."/>
            <person name="Bouchez O."/>
            <person name="Zahm M."/>
            <person name="Besnard G."/>
            <person name="Bellafiore S."/>
        </authorList>
    </citation>
    <scope>NUCLEOTIDE SEQUENCE</scope>
    <source>
        <strain evidence="3">VN-18</strain>
    </source>
</reference>
<sequence length="92" mass="10059">MDVAEDLSADGEAAAAVGALTIVLVFIFCCGLSFLFSVVVTIVFHVKKYKQMKRERNEVIELQVNYMATPASSDSSSKLKSSSNLSDNYKMV</sequence>
<keyword evidence="2" id="KW-0812">Transmembrane</keyword>
<keyword evidence="2" id="KW-1133">Transmembrane helix</keyword>
<evidence type="ECO:0000313" key="3">
    <source>
        <dbReference type="EMBL" id="KAF7634289.1"/>
    </source>
</evidence>
<evidence type="ECO:0000256" key="2">
    <source>
        <dbReference type="SAM" id="Phobius"/>
    </source>
</evidence>